<sequence length="208" mass="23715">MNSNSTTSNQDISVTLPVRIGFAVIESFLKKKYTGTTISKTSSRGKTSNYFKILDLNLFESQTEPYNLQLRLKLQTLTLLFNNKDIEVSVLTDLRLDIETQKLYVEAYNINSSGDHWIASNILKSVLNTFIYKKILNTLSVDLMPILQEKIDLVNIKLASELTATKNLSIMGNVEKFTISHFEIKRDVIWIFIDTQGWGVITIEDLEV</sequence>
<evidence type="ECO:0008006" key="3">
    <source>
        <dbReference type="Google" id="ProtNLM"/>
    </source>
</evidence>
<evidence type="ECO:0000313" key="1">
    <source>
        <dbReference type="EMBL" id="MBA6152795.1"/>
    </source>
</evidence>
<dbReference type="RefSeq" id="WP_182204992.1">
    <property type="nucleotide sequence ID" value="NZ_JACGLT010000005.1"/>
</dbReference>
<accession>A0A7W2M4X3</accession>
<evidence type="ECO:0000313" key="2">
    <source>
        <dbReference type="Proteomes" id="UP000541857"/>
    </source>
</evidence>
<name>A0A7W2M4X3_9FLAO</name>
<dbReference type="Proteomes" id="UP000541857">
    <property type="component" value="Unassembled WGS sequence"/>
</dbReference>
<proteinExistence type="predicted"/>
<dbReference type="AlphaFoldDB" id="A0A7W2M4X3"/>
<dbReference type="EMBL" id="JACGLT010000005">
    <property type="protein sequence ID" value="MBA6152795.1"/>
    <property type="molecule type" value="Genomic_DNA"/>
</dbReference>
<gene>
    <name evidence="1" type="ORF">H3Z82_08680</name>
</gene>
<comment type="caution">
    <text evidence="1">The sequence shown here is derived from an EMBL/GenBank/DDBJ whole genome shotgun (WGS) entry which is preliminary data.</text>
</comment>
<keyword evidence="2" id="KW-1185">Reference proteome</keyword>
<organism evidence="1 2">
    <name type="scientific">Gelidibacter maritimus</name>
    <dbReference type="NCBI Taxonomy" id="2761487"/>
    <lineage>
        <taxon>Bacteria</taxon>
        <taxon>Pseudomonadati</taxon>
        <taxon>Bacteroidota</taxon>
        <taxon>Flavobacteriia</taxon>
        <taxon>Flavobacteriales</taxon>
        <taxon>Flavobacteriaceae</taxon>
        <taxon>Gelidibacter</taxon>
    </lineage>
</organism>
<protein>
    <recommendedName>
        <fullName evidence="3">DUF4403 family protein</fullName>
    </recommendedName>
</protein>
<reference evidence="1 2" key="1">
    <citation type="submission" date="2020-07" db="EMBL/GenBank/DDBJ databases">
        <title>Bacterium isolated from marine sediment.</title>
        <authorList>
            <person name="Shang D."/>
        </authorList>
    </citation>
    <scope>NUCLEOTIDE SEQUENCE [LARGE SCALE GENOMIC DNA]</scope>
    <source>
        <strain evidence="1 2">F6074</strain>
    </source>
</reference>